<sequence length="245" mass="28061">MVLDCAELMSISPTKLSRIRSGLLVGDDETKCLIRCVGVSAGFWSDRTGLRKDLLAQYFVPHPTDDLNFNRTEACLKELPGSVSNPHDYCDLAFESFLCFYYNFGNLKQDSMFVPLDHLQLQHVTARCVEVHQLTKEQLTSLSEEAMDTNDNVHCLVRCIGLQTGVYSDREGVYLDLIYAQYGEGYCEEEYKRNAFECIKQQRGFAYGTSPSKRAYQLLYKCFENVRNVISAYELHDSVEDLFWA</sequence>
<reference evidence="7" key="1">
    <citation type="submission" date="2013-03" db="EMBL/GenBank/DDBJ databases">
        <title>The Genome Sequence of Anopheles epiroticus epiroticus2.</title>
        <authorList>
            <consortium name="The Broad Institute Genomics Platform"/>
            <person name="Neafsey D.E."/>
            <person name="Howell P."/>
            <person name="Walker B."/>
            <person name="Young S.K."/>
            <person name="Zeng Q."/>
            <person name="Gargeya S."/>
            <person name="Fitzgerald M."/>
            <person name="Haas B."/>
            <person name="Abouelleil A."/>
            <person name="Allen A.W."/>
            <person name="Alvarado L."/>
            <person name="Arachchi H.M."/>
            <person name="Berlin A.M."/>
            <person name="Chapman S.B."/>
            <person name="Gainer-Dewar J."/>
            <person name="Goldberg J."/>
            <person name="Griggs A."/>
            <person name="Gujja S."/>
            <person name="Hansen M."/>
            <person name="Howarth C."/>
            <person name="Imamovic A."/>
            <person name="Ireland A."/>
            <person name="Larimer J."/>
            <person name="McCowan C."/>
            <person name="Murphy C."/>
            <person name="Pearson M."/>
            <person name="Poon T.W."/>
            <person name="Priest M."/>
            <person name="Roberts A."/>
            <person name="Saif S."/>
            <person name="Shea T."/>
            <person name="Sisk P."/>
            <person name="Sykes S."/>
            <person name="Wortman J."/>
            <person name="Nusbaum C."/>
            <person name="Birren B."/>
        </authorList>
    </citation>
    <scope>NUCLEOTIDE SEQUENCE [LARGE SCALE GENOMIC DNA]</scope>
    <source>
        <strain evidence="7">Epiroticus2</strain>
    </source>
</reference>
<keyword evidence="3" id="KW-0964">Secreted</keyword>
<reference evidence="6" key="2">
    <citation type="submission" date="2020-05" db="UniProtKB">
        <authorList>
            <consortium name="EnsemblMetazoa"/>
        </authorList>
    </citation>
    <scope>IDENTIFICATION</scope>
    <source>
        <strain evidence="6">Epiroticus2</strain>
    </source>
</reference>
<dbReference type="SUPFAM" id="SSF47565">
    <property type="entry name" value="Insect pheromone/odorant-binding proteins"/>
    <property type="match status" value="2"/>
</dbReference>
<name>A0A182PJL4_9DIPT</name>
<dbReference type="GO" id="GO:0007608">
    <property type="term" value="P:sensory perception of smell"/>
    <property type="evidence" value="ECO:0007669"/>
    <property type="project" value="TreeGrafter"/>
</dbReference>
<evidence type="ECO:0000256" key="4">
    <source>
        <dbReference type="ARBA" id="ARBA00022729"/>
    </source>
</evidence>
<comment type="subcellular location">
    <subcellularLocation>
        <location evidence="1">Secreted</location>
    </subcellularLocation>
</comment>
<organism evidence="6 7">
    <name type="scientific">Anopheles epiroticus</name>
    <dbReference type="NCBI Taxonomy" id="199890"/>
    <lineage>
        <taxon>Eukaryota</taxon>
        <taxon>Metazoa</taxon>
        <taxon>Ecdysozoa</taxon>
        <taxon>Arthropoda</taxon>
        <taxon>Hexapoda</taxon>
        <taxon>Insecta</taxon>
        <taxon>Pterygota</taxon>
        <taxon>Neoptera</taxon>
        <taxon>Endopterygota</taxon>
        <taxon>Diptera</taxon>
        <taxon>Nematocera</taxon>
        <taxon>Culicoidea</taxon>
        <taxon>Culicidae</taxon>
        <taxon>Anophelinae</taxon>
        <taxon>Anopheles</taxon>
    </lineage>
</organism>
<dbReference type="Gene3D" id="1.10.238.20">
    <property type="entry name" value="Pheromone/general odorant binding protein domain"/>
    <property type="match status" value="2"/>
</dbReference>
<keyword evidence="7" id="KW-1185">Reference proteome</keyword>
<keyword evidence="4" id="KW-0732">Signal</keyword>
<evidence type="ECO:0000256" key="1">
    <source>
        <dbReference type="ARBA" id="ARBA00004613"/>
    </source>
</evidence>
<comment type="similarity">
    <text evidence="2">Belongs to the PBP/GOBP family.</text>
</comment>
<dbReference type="InterPro" id="IPR006170">
    <property type="entry name" value="PBP/GOBP"/>
</dbReference>
<evidence type="ECO:0000256" key="3">
    <source>
        <dbReference type="ARBA" id="ARBA00022525"/>
    </source>
</evidence>
<dbReference type="EnsemblMetazoa" id="AEPI007128-RA">
    <property type="protein sequence ID" value="AEPI007128-PA"/>
    <property type="gene ID" value="AEPI007128"/>
</dbReference>
<evidence type="ECO:0000256" key="2">
    <source>
        <dbReference type="ARBA" id="ARBA00008098"/>
    </source>
</evidence>
<dbReference type="CDD" id="cd23992">
    <property type="entry name" value="PBP_GOBP"/>
    <property type="match status" value="2"/>
</dbReference>
<dbReference type="InterPro" id="IPR036728">
    <property type="entry name" value="PBP_GOBP_sf"/>
</dbReference>
<protein>
    <submittedName>
        <fullName evidence="6">Uncharacterized protein</fullName>
    </submittedName>
</protein>
<evidence type="ECO:0000313" key="6">
    <source>
        <dbReference type="EnsemblMetazoa" id="AEPI007128-PA"/>
    </source>
</evidence>
<dbReference type="GO" id="GO:0005615">
    <property type="term" value="C:extracellular space"/>
    <property type="evidence" value="ECO:0007669"/>
    <property type="project" value="TreeGrafter"/>
</dbReference>
<dbReference type="PANTHER" id="PTHR11857:SF46">
    <property type="entry name" value="GENERAL ODORANT-BINDING PROTEIN 99A-RELATED"/>
    <property type="match status" value="1"/>
</dbReference>
<evidence type="ECO:0000256" key="5">
    <source>
        <dbReference type="ARBA" id="ARBA00023157"/>
    </source>
</evidence>
<keyword evidence="5" id="KW-1015">Disulfide bond</keyword>
<dbReference type="PANTHER" id="PTHR11857">
    <property type="entry name" value="ODORANT BINDING PROTEIN-RELATED"/>
    <property type="match status" value="1"/>
</dbReference>
<evidence type="ECO:0000313" key="7">
    <source>
        <dbReference type="Proteomes" id="UP000075885"/>
    </source>
</evidence>
<dbReference type="AlphaFoldDB" id="A0A182PJL4"/>
<accession>A0A182PJL4</accession>
<dbReference type="Pfam" id="PF01395">
    <property type="entry name" value="PBP_GOBP"/>
    <property type="match status" value="2"/>
</dbReference>
<dbReference type="Proteomes" id="UP000075885">
    <property type="component" value="Unassembled WGS sequence"/>
</dbReference>
<dbReference type="VEuPathDB" id="VectorBase:AEPI007128"/>
<dbReference type="GO" id="GO:0005549">
    <property type="term" value="F:odorant binding"/>
    <property type="evidence" value="ECO:0007669"/>
    <property type="project" value="InterPro"/>
</dbReference>
<proteinExistence type="inferred from homology"/>